<feature type="domain" description="NlpC/P60" evidence="6">
    <location>
        <begin position="94"/>
        <end position="217"/>
    </location>
</feature>
<comment type="similarity">
    <text evidence="1">Belongs to the peptidase C40 family.</text>
</comment>
<evidence type="ECO:0000256" key="3">
    <source>
        <dbReference type="ARBA" id="ARBA00022801"/>
    </source>
</evidence>
<evidence type="ECO:0000256" key="4">
    <source>
        <dbReference type="ARBA" id="ARBA00022807"/>
    </source>
</evidence>
<reference evidence="7 8" key="1">
    <citation type="submission" date="2023-08" db="EMBL/GenBank/DDBJ databases">
        <title>New molecular markers tilS and rpoB for phylogenetic and monitoring studies of the genus Thiothrix biodiversity.</title>
        <authorList>
            <person name="Ravin N.V."/>
            <person name="Smolyakov D."/>
            <person name="Markov N.D."/>
            <person name="Beletsky A.V."/>
            <person name="Mardanov A.V."/>
            <person name="Rudenko T.S."/>
            <person name="Grabovich M.Y."/>
        </authorList>
    </citation>
    <scope>NUCLEOTIDE SEQUENCE [LARGE SCALE GENOMIC DNA]</scope>
    <source>
        <strain evidence="7 8">MK1</strain>
    </source>
</reference>
<evidence type="ECO:0000313" key="7">
    <source>
        <dbReference type="EMBL" id="WML91981.1"/>
    </source>
</evidence>
<dbReference type="RefSeq" id="WP_051543420.1">
    <property type="nucleotide sequence ID" value="NZ_CP133218.1"/>
</dbReference>
<evidence type="ECO:0000259" key="6">
    <source>
        <dbReference type="PROSITE" id="PS51935"/>
    </source>
</evidence>
<dbReference type="InterPro" id="IPR051202">
    <property type="entry name" value="Peptidase_C40"/>
</dbReference>
<evidence type="ECO:0000313" key="8">
    <source>
        <dbReference type="Proteomes" id="UP001236657"/>
    </source>
</evidence>
<keyword evidence="2" id="KW-0645">Protease</keyword>
<dbReference type="SUPFAM" id="SSF54001">
    <property type="entry name" value="Cysteine proteinases"/>
    <property type="match status" value="1"/>
</dbReference>
<dbReference type="PANTHER" id="PTHR47053">
    <property type="entry name" value="MUREIN DD-ENDOPEPTIDASE MEPH-RELATED"/>
    <property type="match status" value="1"/>
</dbReference>
<evidence type="ECO:0000256" key="2">
    <source>
        <dbReference type="ARBA" id="ARBA00022670"/>
    </source>
</evidence>
<dbReference type="PROSITE" id="PS51935">
    <property type="entry name" value="NLPC_P60"/>
    <property type="match status" value="1"/>
</dbReference>
<organism evidence="7 8">
    <name type="scientific">Thiothrix lacustris</name>
    <dbReference type="NCBI Taxonomy" id="525917"/>
    <lineage>
        <taxon>Bacteria</taxon>
        <taxon>Pseudomonadati</taxon>
        <taxon>Pseudomonadota</taxon>
        <taxon>Gammaproteobacteria</taxon>
        <taxon>Thiotrichales</taxon>
        <taxon>Thiotrichaceae</taxon>
        <taxon>Thiothrix</taxon>
    </lineage>
</organism>
<evidence type="ECO:0000256" key="5">
    <source>
        <dbReference type="SAM" id="MobiDB-lite"/>
    </source>
</evidence>
<keyword evidence="4" id="KW-0788">Thiol protease</keyword>
<name>A0ABY9MVR9_9GAMM</name>
<dbReference type="EMBL" id="CP133218">
    <property type="protein sequence ID" value="WML91981.1"/>
    <property type="molecule type" value="Genomic_DNA"/>
</dbReference>
<feature type="compositionally biased region" description="Low complexity" evidence="5">
    <location>
        <begin position="46"/>
        <end position="56"/>
    </location>
</feature>
<dbReference type="InterPro" id="IPR038765">
    <property type="entry name" value="Papain-like_cys_pep_sf"/>
</dbReference>
<keyword evidence="8" id="KW-1185">Reference proteome</keyword>
<dbReference type="Proteomes" id="UP001236657">
    <property type="component" value="Chromosome"/>
</dbReference>
<dbReference type="Gene3D" id="3.90.1720.10">
    <property type="entry name" value="endopeptidase domain like (from Nostoc punctiforme)"/>
    <property type="match status" value="1"/>
</dbReference>
<feature type="region of interest" description="Disordered" evidence="5">
    <location>
        <begin position="46"/>
        <end position="76"/>
    </location>
</feature>
<proteinExistence type="inferred from homology"/>
<sequence length="229" mass="24101">MSVSDVSVLKYSVLGSAMLTLTGCGLNPPRVADILPMQTIQPAKAAPAPVKQARVKQTQPAPAKPPSTTLQKAPAPVSASITAPAPLPTKAVASTTLDKVAFCALKQCGKGYCWGGNTPMKGFDCSGLTQYSFGQGASVEIPRTAAAQYKVALKVSKKEAGRGDLVFFKTRGSRVSHVGIYLGEDKFVHAPRTGKPIMVSKLSGYWQHRLVGFGRIPGARKPLVPNSVV</sequence>
<dbReference type="Pfam" id="PF00877">
    <property type="entry name" value="NLPC_P60"/>
    <property type="match status" value="1"/>
</dbReference>
<dbReference type="PANTHER" id="PTHR47053:SF1">
    <property type="entry name" value="MUREIN DD-ENDOPEPTIDASE MEPH-RELATED"/>
    <property type="match status" value="1"/>
</dbReference>
<protein>
    <submittedName>
        <fullName evidence="7">NlpC/P60 family protein</fullName>
    </submittedName>
</protein>
<dbReference type="InterPro" id="IPR000064">
    <property type="entry name" value="NLP_P60_dom"/>
</dbReference>
<gene>
    <name evidence="7" type="ORF">RCF98_06475</name>
</gene>
<accession>A0ABY9MVR9</accession>
<keyword evidence="3" id="KW-0378">Hydrolase</keyword>
<evidence type="ECO:0000256" key="1">
    <source>
        <dbReference type="ARBA" id="ARBA00007074"/>
    </source>
</evidence>